<evidence type="ECO:0000256" key="3">
    <source>
        <dbReference type="ARBA" id="ARBA00022523"/>
    </source>
</evidence>
<keyword evidence="5 9" id="KW-0479">Metal-binding</keyword>
<comment type="subcellular location">
    <subcellularLocation>
        <location evidence="1 10">Secreted</location>
        <location evidence="1 10">Extracellular space</location>
        <location evidence="1 10">Apoplast</location>
    </subcellularLocation>
</comment>
<comment type="similarity">
    <text evidence="2 10">Belongs to the germin family.</text>
</comment>
<dbReference type="AlphaFoldDB" id="A0A6A3CLD3"/>
<protein>
    <recommendedName>
        <fullName evidence="10">Germin-like protein</fullName>
    </recommendedName>
</protein>
<keyword evidence="13" id="KW-1185">Reference proteome</keyword>
<gene>
    <name evidence="12" type="ORF">F3Y22_tig00003041pilonHSYRG01181</name>
</gene>
<feature type="domain" description="Cupin type-1" evidence="11">
    <location>
        <begin position="22"/>
        <end position="88"/>
    </location>
</feature>
<dbReference type="InterPro" id="IPR006045">
    <property type="entry name" value="Cupin_1"/>
</dbReference>
<dbReference type="EMBL" id="VEPZ02000209">
    <property type="protein sequence ID" value="KAE8730235.1"/>
    <property type="molecule type" value="Genomic_DNA"/>
</dbReference>
<name>A0A6A3CLD3_HIBSY</name>
<feature type="binding site" evidence="9">
    <location>
        <position position="41"/>
    </location>
    <ligand>
        <name>Mn(2+)</name>
        <dbReference type="ChEBI" id="CHEBI:29035"/>
    </ligand>
</feature>
<evidence type="ECO:0000256" key="2">
    <source>
        <dbReference type="ARBA" id="ARBA00007456"/>
    </source>
</evidence>
<keyword evidence="8 9" id="KW-0464">Manganese</keyword>
<dbReference type="Gene3D" id="2.60.120.10">
    <property type="entry name" value="Jelly Rolls"/>
    <property type="match status" value="1"/>
</dbReference>
<sequence length="88" mass="9533">MGITMARVDIAGNGLVRRIRTLEPRRLEPGDSFVFPRGLIHFLYNTDSRKPALTISGLSSQNPGAQIASRAAFVSGPPIPDVVLEKAF</sequence>
<evidence type="ECO:0000256" key="10">
    <source>
        <dbReference type="RuleBase" id="RU366015"/>
    </source>
</evidence>
<organism evidence="12 13">
    <name type="scientific">Hibiscus syriacus</name>
    <name type="common">Rose of Sharon</name>
    <dbReference type="NCBI Taxonomy" id="106335"/>
    <lineage>
        <taxon>Eukaryota</taxon>
        <taxon>Viridiplantae</taxon>
        <taxon>Streptophyta</taxon>
        <taxon>Embryophyta</taxon>
        <taxon>Tracheophyta</taxon>
        <taxon>Spermatophyta</taxon>
        <taxon>Magnoliopsida</taxon>
        <taxon>eudicotyledons</taxon>
        <taxon>Gunneridae</taxon>
        <taxon>Pentapetalae</taxon>
        <taxon>rosids</taxon>
        <taxon>malvids</taxon>
        <taxon>Malvales</taxon>
        <taxon>Malvaceae</taxon>
        <taxon>Malvoideae</taxon>
        <taxon>Hibiscus</taxon>
    </lineage>
</organism>
<dbReference type="InterPro" id="IPR001929">
    <property type="entry name" value="Germin"/>
</dbReference>
<evidence type="ECO:0000256" key="4">
    <source>
        <dbReference type="ARBA" id="ARBA00022525"/>
    </source>
</evidence>
<evidence type="ECO:0000256" key="5">
    <source>
        <dbReference type="ARBA" id="ARBA00022723"/>
    </source>
</evidence>
<evidence type="ECO:0000256" key="1">
    <source>
        <dbReference type="ARBA" id="ARBA00004271"/>
    </source>
</evidence>
<evidence type="ECO:0000256" key="6">
    <source>
        <dbReference type="ARBA" id="ARBA00022729"/>
    </source>
</evidence>
<accession>A0A6A3CLD3</accession>
<reference evidence="12" key="1">
    <citation type="submission" date="2019-09" db="EMBL/GenBank/DDBJ databases">
        <title>Draft genome information of white flower Hibiscus syriacus.</title>
        <authorList>
            <person name="Kim Y.-M."/>
        </authorList>
    </citation>
    <scope>NUCLEOTIDE SEQUENCE [LARGE SCALE GENOMIC DNA]</scope>
    <source>
        <strain evidence="12">YM2019G1</strain>
    </source>
</reference>
<evidence type="ECO:0000313" key="12">
    <source>
        <dbReference type="EMBL" id="KAE8730235.1"/>
    </source>
</evidence>
<evidence type="ECO:0000259" key="11">
    <source>
        <dbReference type="Pfam" id="PF00190"/>
    </source>
</evidence>
<dbReference type="SUPFAM" id="SSF51182">
    <property type="entry name" value="RmlC-like cupins"/>
    <property type="match status" value="1"/>
</dbReference>
<dbReference type="GO" id="GO:0030145">
    <property type="term" value="F:manganese ion binding"/>
    <property type="evidence" value="ECO:0007669"/>
    <property type="project" value="UniProtKB-UniRule"/>
</dbReference>
<evidence type="ECO:0000256" key="7">
    <source>
        <dbReference type="ARBA" id="ARBA00023180"/>
    </source>
</evidence>
<keyword evidence="6" id="KW-0732">Signal</keyword>
<keyword evidence="3 10" id="KW-0052">Apoplast</keyword>
<dbReference type="InterPro" id="IPR011051">
    <property type="entry name" value="RmlC_Cupin_sf"/>
</dbReference>
<keyword evidence="4 10" id="KW-0964">Secreted</keyword>
<evidence type="ECO:0000256" key="8">
    <source>
        <dbReference type="ARBA" id="ARBA00023211"/>
    </source>
</evidence>
<evidence type="ECO:0000256" key="9">
    <source>
        <dbReference type="PIRSR" id="PIRSR601929-2"/>
    </source>
</evidence>
<dbReference type="Pfam" id="PF00190">
    <property type="entry name" value="Cupin_1"/>
    <property type="match status" value="1"/>
</dbReference>
<dbReference type="PRINTS" id="PR00325">
    <property type="entry name" value="GERMIN"/>
</dbReference>
<comment type="caution">
    <text evidence="12">The sequence shown here is derived from an EMBL/GenBank/DDBJ whole genome shotgun (WGS) entry which is preliminary data.</text>
</comment>
<keyword evidence="7" id="KW-0325">Glycoprotein</keyword>
<dbReference type="GO" id="GO:0048046">
    <property type="term" value="C:apoplast"/>
    <property type="evidence" value="ECO:0007669"/>
    <property type="project" value="UniProtKB-SubCell"/>
</dbReference>
<dbReference type="InterPro" id="IPR014710">
    <property type="entry name" value="RmlC-like_jellyroll"/>
</dbReference>
<dbReference type="Proteomes" id="UP000436088">
    <property type="component" value="Unassembled WGS sequence"/>
</dbReference>
<evidence type="ECO:0000313" key="13">
    <source>
        <dbReference type="Proteomes" id="UP000436088"/>
    </source>
</evidence>
<proteinExistence type="inferred from homology"/>
<dbReference type="PANTHER" id="PTHR31238">
    <property type="entry name" value="GERMIN-LIKE PROTEIN SUBFAMILY 3 MEMBER 3"/>
    <property type="match status" value="1"/>
</dbReference>